<dbReference type="Pfam" id="PF03707">
    <property type="entry name" value="MHYT"/>
    <property type="match status" value="3"/>
</dbReference>
<evidence type="ECO:0000256" key="1">
    <source>
        <dbReference type="PROSITE-ProRule" id="PRU00244"/>
    </source>
</evidence>
<feature type="transmembrane region" description="Helical" evidence="1">
    <location>
        <begin position="54"/>
        <end position="81"/>
    </location>
</feature>
<dbReference type="Proteomes" id="UP000781958">
    <property type="component" value="Unassembled WGS sequence"/>
</dbReference>
<keyword evidence="1" id="KW-1133">Transmembrane helix</keyword>
<feature type="transmembrane region" description="Helical" evidence="1">
    <location>
        <begin position="93"/>
        <end position="110"/>
    </location>
</feature>
<dbReference type="Gene3D" id="1.10.3210.10">
    <property type="entry name" value="Hypothetical protein af1432"/>
    <property type="match status" value="1"/>
</dbReference>
<comment type="caution">
    <text evidence="4">The sequence shown here is derived from an EMBL/GenBank/DDBJ whole genome shotgun (WGS) entry which is preliminary data.</text>
</comment>
<dbReference type="PANTHER" id="PTHR45228:SF5">
    <property type="entry name" value="CYCLIC DI-GMP PHOSPHODIESTERASE VC_1348-RELATED"/>
    <property type="match status" value="1"/>
</dbReference>
<feature type="transmembrane region" description="Helical" evidence="1">
    <location>
        <begin position="221"/>
        <end position="240"/>
    </location>
</feature>
<name>A0ABS4SR44_9PROT</name>
<evidence type="ECO:0000259" key="3">
    <source>
        <dbReference type="PROSITE" id="PS51832"/>
    </source>
</evidence>
<keyword evidence="1" id="KW-0472">Membrane</keyword>
<dbReference type="EMBL" id="JAGINP010000019">
    <property type="protein sequence ID" value="MBP2295018.1"/>
    <property type="molecule type" value="Genomic_DNA"/>
</dbReference>
<dbReference type="PANTHER" id="PTHR45228">
    <property type="entry name" value="CYCLIC DI-GMP PHOSPHODIESTERASE TM_0186-RELATED"/>
    <property type="match status" value="1"/>
</dbReference>
<dbReference type="InterPro" id="IPR052020">
    <property type="entry name" value="Cyclic_di-GMP/3'3'-cGAMP_PDE"/>
</dbReference>
<feature type="transmembrane region" description="Helical" evidence="1">
    <location>
        <begin position="154"/>
        <end position="172"/>
    </location>
</feature>
<dbReference type="InterPro" id="IPR037522">
    <property type="entry name" value="HD_GYP_dom"/>
</dbReference>
<dbReference type="SUPFAM" id="SSF109604">
    <property type="entry name" value="HD-domain/PDEase-like"/>
    <property type="match status" value="1"/>
</dbReference>
<sequence length="493" mass="52432">MRIEMAGLCFTSETGLPFSHDPWLVALSFVIAAFGSYAALDMADRSRRSTSHTVLWRACAAGALGGSVWAMHFIGMLALIIDAPIAYQPFKTLLSLAIAVGFVAFDFHLVRRMASSAGAVIAGGIVVGIGVAAMHYIGMAAIVLPGRVAYRPELWGLSILVAMAASTIALWLSTRMHGVRERIAAALVMAVAISGMHYTGMAALVIKLDPFSPLQGGMPNGPLVAVVAVATIGLLLLALVSAAADRRLSAAAEHEAVSLRIANLELQTVQLQLEATQREIIRRLCSAGEFRDNDTGQHVARMAHLAHRLALSAGCGDEFAARLLEAAPLHDIGKIGIPDHVLLKPGRLDEREWAIMQQHATIGHRLLSGSGLPLLDLAAEIAGAHHEKWDGSGYPAGLSGEAIPLSGRIVAVADVFDALLSPRPYKQPWALPRIVAHMREQAGRQFDPRLVAVFLDDLDAMLAIRARFIDGRDPKGRCVAPSEKAASTSVAAT</sequence>
<accession>A0ABS4SR44</accession>
<reference evidence="4 5" key="1">
    <citation type="submission" date="2021-03" db="EMBL/GenBank/DDBJ databases">
        <title>Genomic Encyclopedia of Type Strains, Phase III (KMG-III): the genomes of soil and plant-associated and newly described type strains.</title>
        <authorList>
            <person name="Whitman W."/>
        </authorList>
    </citation>
    <scope>NUCLEOTIDE SEQUENCE [LARGE SCALE GENOMIC DNA]</scope>
    <source>
        <strain evidence="4 5">IMMIB AFH-6</strain>
    </source>
</reference>
<gene>
    <name evidence="4" type="ORF">J2851_004821</name>
</gene>
<evidence type="ECO:0000313" key="4">
    <source>
        <dbReference type="EMBL" id="MBP2295018.1"/>
    </source>
</evidence>
<protein>
    <submittedName>
        <fullName evidence="4">NO-binding membrane sensor protein with MHYT domain</fullName>
    </submittedName>
</protein>
<feature type="domain" description="HD-GYP" evidence="3">
    <location>
        <begin position="273"/>
        <end position="470"/>
    </location>
</feature>
<dbReference type="Pfam" id="PF13487">
    <property type="entry name" value="HD_5"/>
    <property type="match status" value="1"/>
</dbReference>
<proteinExistence type="predicted"/>
<dbReference type="InterPro" id="IPR003607">
    <property type="entry name" value="HD/PDEase_dom"/>
</dbReference>
<dbReference type="CDD" id="cd00077">
    <property type="entry name" value="HDc"/>
    <property type="match status" value="1"/>
</dbReference>
<evidence type="ECO:0000259" key="2">
    <source>
        <dbReference type="PROSITE" id="PS50924"/>
    </source>
</evidence>
<feature type="transmembrane region" description="Helical" evidence="1">
    <location>
        <begin position="184"/>
        <end position="206"/>
    </location>
</feature>
<dbReference type="PROSITE" id="PS51832">
    <property type="entry name" value="HD_GYP"/>
    <property type="match status" value="1"/>
</dbReference>
<keyword evidence="1" id="KW-0812">Transmembrane</keyword>
<keyword evidence="5" id="KW-1185">Reference proteome</keyword>
<organism evidence="4 5">
    <name type="scientific">Azospirillum rugosum</name>
    <dbReference type="NCBI Taxonomy" id="416170"/>
    <lineage>
        <taxon>Bacteria</taxon>
        <taxon>Pseudomonadati</taxon>
        <taxon>Pseudomonadota</taxon>
        <taxon>Alphaproteobacteria</taxon>
        <taxon>Rhodospirillales</taxon>
        <taxon>Azospirillaceae</taxon>
        <taxon>Azospirillum</taxon>
    </lineage>
</organism>
<feature type="transmembrane region" description="Helical" evidence="1">
    <location>
        <begin position="117"/>
        <end position="142"/>
    </location>
</feature>
<evidence type="ECO:0000313" key="5">
    <source>
        <dbReference type="Proteomes" id="UP000781958"/>
    </source>
</evidence>
<dbReference type="InterPro" id="IPR005330">
    <property type="entry name" value="MHYT_dom"/>
</dbReference>
<dbReference type="PROSITE" id="PS50924">
    <property type="entry name" value="MHYT"/>
    <property type="match status" value="1"/>
</dbReference>
<dbReference type="RefSeq" id="WP_209769392.1">
    <property type="nucleotide sequence ID" value="NZ_JAGINP010000019.1"/>
</dbReference>
<dbReference type="SMART" id="SM00471">
    <property type="entry name" value="HDc"/>
    <property type="match status" value="1"/>
</dbReference>
<feature type="transmembrane region" description="Helical" evidence="1">
    <location>
        <begin position="23"/>
        <end position="42"/>
    </location>
</feature>
<feature type="domain" description="MHYT" evidence="2">
    <location>
        <begin position="20"/>
        <end position="207"/>
    </location>
</feature>